<evidence type="ECO:0000256" key="1">
    <source>
        <dbReference type="SAM" id="MobiDB-lite"/>
    </source>
</evidence>
<organism evidence="2 3">
    <name type="scientific">Tachysurus vachellii</name>
    <name type="common">Darkbarbel catfish</name>
    <name type="synonym">Pelteobagrus vachellii</name>
    <dbReference type="NCBI Taxonomy" id="175792"/>
    <lineage>
        <taxon>Eukaryota</taxon>
        <taxon>Metazoa</taxon>
        <taxon>Chordata</taxon>
        <taxon>Craniata</taxon>
        <taxon>Vertebrata</taxon>
        <taxon>Euteleostomi</taxon>
        <taxon>Actinopterygii</taxon>
        <taxon>Neopterygii</taxon>
        <taxon>Teleostei</taxon>
        <taxon>Ostariophysi</taxon>
        <taxon>Siluriformes</taxon>
        <taxon>Bagridae</taxon>
        <taxon>Tachysurus</taxon>
    </lineage>
</organism>
<accession>A0AA88MA35</accession>
<name>A0AA88MA35_TACVA</name>
<reference evidence="2" key="1">
    <citation type="submission" date="2023-08" db="EMBL/GenBank/DDBJ databases">
        <title>Pelteobagrus vachellii genome.</title>
        <authorList>
            <person name="Liu H."/>
        </authorList>
    </citation>
    <scope>NUCLEOTIDE SEQUENCE</scope>
    <source>
        <strain evidence="2">PRFRI_2022a</strain>
        <tissue evidence="2">Muscle</tissue>
    </source>
</reference>
<feature type="compositionally biased region" description="Polar residues" evidence="1">
    <location>
        <begin position="1"/>
        <end position="17"/>
    </location>
</feature>
<sequence>QNHCKVSEPLQQSTTQHGVGRDRWSQQMTPMHANKLLLGRLQEITLPENKYQSDAFLFVLMCLYGVSLSGTLSKRSSFEESEDTLDGSATARGLDWREDSERVSGGEDFSSRRPLILIPFCLAVVSAVQVEDHDSPLCQWPFLLTPPGFRDHTGRVLCPAKDMLSPQIPADDPKPGQQASTG</sequence>
<dbReference type="AlphaFoldDB" id="A0AA88MA35"/>
<protein>
    <submittedName>
        <fullName evidence="2">Uncharacterized protein</fullName>
    </submittedName>
</protein>
<keyword evidence="3" id="KW-1185">Reference proteome</keyword>
<evidence type="ECO:0000313" key="2">
    <source>
        <dbReference type="EMBL" id="KAK2833987.1"/>
    </source>
</evidence>
<comment type="caution">
    <text evidence="2">The sequence shown here is derived from an EMBL/GenBank/DDBJ whole genome shotgun (WGS) entry which is preliminary data.</text>
</comment>
<feature type="non-terminal residue" evidence="2">
    <location>
        <position position="182"/>
    </location>
</feature>
<feature type="region of interest" description="Disordered" evidence="1">
    <location>
        <begin position="1"/>
        <end position="22"/>
    </location>
</feature>
<dbReference type="Proteomes" id="UP001187315">
    <property type="component" value="Unassembled WGS sequence"/>
</dbReference>
<dbReference type="EMBL" id="JAVHJS010000015">
    <property type="protein sequence ID" value="KAK2833987.1"/>
    <property type="molecule type" value="Genomic_DNA"/>
</dbReference>
<proteinExistence type="predicted"/>
<evidence type="ECO:0000313" key="3">
    <source>
        <dbReference type="Proteomes" id="UP001187315"/>
    </source>
</evidence>
<gene>
    <name evidence="2" type="ORF">Q7C36_014688</name>
</gene>